<proteinExistence type="predicted"/>
<sequence length="139" mass="15479">MQNLTEVTKTPFSGGTKVQFTDRLVREWCGWPPRLQRRPTREHTPVHACSFVGAELVMKLHAVALLILVVNAHVADKSDVLVRTSVNRKDHKVTSTTLLRLLGSVVDGIIRFGASFGAGYLGGKYAHKIMEEQKLKEKS</sequence>
<dbReference type="OrthoDB" id="10605182at2759"/>
<accession>A0A016UZQ7</accession>
<dbReference type="AlphaFoldDB" id="A0A016UZQ7"/>
<dbReference type="EMBL" id="JARK01001357">
    <property type="protein sequence ID" value="EYC20650.1"/>
    <property type="molecule type" value="Genomic_DNA"/>
</dbReference>
<keyword evidence="2" id="KW-1185">Reference proteome</keyword>
<reference evidence="2" key="1">
    <citation type="journal article" date="2015" name="Nat. Genet.">
        <title>The genome and transcriptome of the zoonotic hookworm Ancylostoma ceylanicum identify infection-specific gene families.</title>
        <authorList>
            <person name="Schwarz E.M."/>
            <person name="Hu Y."/>
            <person name="Antoshechkin I."/>
            <person name="Miller M.M."/>
            <person name="Sternberg P.W."/>
            <person name="Aroian R.V."/>
        </authorList>
    </citation>
    <scope>NUCLEOTIDE SEQUENCE</scope>
    <source>
        <strain evidence="2">HY135</strain>
    </source>
</reference>
<comment type="caution">
    <text evidence="1">The sequence shown here is derived from an EMBL/GenBank/DDBJ whole genome shotgun (WGS) entry which is preliminary data.</text>
</comment>
<dbReference type="Proteomes" id="UP000024635">
    <property type="component" value="Unassembled WGS sequence"/>
</dbReference>
<evidence type="ECO:0000313" key="2">
    <source>
        <dbReference type="Proteomes" id="UP000024635"/>
    </source>
</evidence>
<protein>
    <submittedName>
        <fullName evidence="1">Uncharacterized protein</fullName>
    </submittedName>
</protein>
<evidence type="ECO:0000313" key="1">
    <source>
        <dbReference type="EMBL" id="EYC20650.1"/>
    </source>
</evidence>
<gene>
    <name evidence="1" type="primary">Acey_s0021.g340</name>
    <name evidence="1" type="ORF">Y032_0021g340</name>
</gene>
<name>A0A016UZQ7_9BILA</name>
<organism evidence="1 2">
    <name type="scientific">Ancylostoma ceylanicum</name>
    <dbReference type="NCBI Taxonomy" id="53326"/>
    <lineage>
        <taxon>Eukaryota</taxon>
        <taxon>Metazoa</taxon>
        <taxon>Ecdysozoa</taxon>
        <taxon>Nematoda</taxon>
        <taxon>Chromadorea</taxon>
        <taxon>Rhabditida</taxon>
        <taxon>Rhabditina</taxon>
        <taxon>Rhabditomorpha</taxon>
        <taxon>Strongyloidea</taxon>
        <taxon>Ancylostomatidae</taxon>
        <taxon>Ancylostomatinae</taxon>
        <taxon>Ancylostoma</taxon>
    </lineage>
</organism>